<reference evidence="1 2" key="1">
    <citation type="submission" date="2020-08" db="EMBL/GenBank/DDBJ databases">
        <title>Genomic Encyclopedia of Type Strains, Phase IV (KMG-IV): sequencing the most valuable type-strain genomes for metagenomic binning, comparative biology and taxonomic classification.</title>
        <authorList>
            <person name="Goeker M."/>
        </authorList>
    </citation>
    <scope>NUCLEOTIDE SEQUENCE [LARGE SCALE GENOMIC DNA]</scope>
    <source>
        <strain evidence="1 2">DSM 12251</strain>
    </source>
</reference>
<organism evidence="1 2">
    <name type="scientific">Prosthecobacter dejongeii</name>
    <dbReference type="NCBI Taxonomy" id="48465"/>
    <lineage>
        <taxon>Bacteria</taxon>
        <taxon>Pseudomonadati</taxon>
        <taxon>Verrucomicrobiota</taxon>
        <taxon>Verrucomicrobiia</taxon>
        <taxon>Verrucomicrobiales</taxon>
        <taxon>Verrucomicrobiaceae</taxon>
        <taxon>Prosthecobacter</taxon>
    </lineage>
</organism>
<dbReference type="RefSeq" id="WP_184211263.1">
    <property type="nucleotide sequence ID" value="NZ_JACHIF010000008.1"/>
</dbReference>
<name>A0A7W8DR53_9BACT</name>
<proteinExistence type="predicted"/>
<accession>A0A7W8DR53</accession>
<dbReference type="EMBL" id="JACHIF010000008">
    <property type="protein sequence ID" value="MBB5039469.1"/>
    <property type="molecule type" value="Genomic_DNA"/>
</dbReference>
<comment type="caution">
    <text evidence="1">The sequence shown here is derived from an EMBL/GenBank/DDBJ whole genome shotgun (WGS) entry which is preliminary data.</text>
</comment>
<gene>
    <name evidence="1" type="ORF">HNQ64_003741</name>
</gene>
<sequence>MNEFENIQRLLRLKQYETPGDDFVEDFVTQFRERQRSELLRQSARGLLWERVNTFFSDIISPKWATATATAGFAIFAAWGTLGVVGSATHQGADFAMTSDGSIPAILQNKPSFAVDSELIKEALPQQQELEIEGILLSRHFEGDELAASSANLSPISTELLPVSDFGR</sequence>
<dbReference type="AlphaFoldDB" id="A0A7W8DR53"/>
<evidence type="ECO:0000313" key="1">
    <source>
        <dbReference type="EMBL" id="MBB5039469.1"/>
    </source>
</evidence>
<dbReference type="Proteomes" id="UP000534294">
    <property type="component" value="Unassembled WGS sequence"/>
</dbReference>
<protein>
    <submittedName>
        <fullName evidence="1">Uncharacterized protein</fullName>
    </submittedName>
</protein>
<evidence type="ECO:0000313" key="2">
    <source>
        <dbReference type="Proteomes" id="UP000534294"/>
    </source>
</evidence>
<keyword evidence="2" id="KW-1185">Reference proteome</keyword>